<name>A0A8E1QW11_9BACT</name>
<evidence type="ECO:0008006" key="5">
    <source>
        <dbReference type="Google" id="ProtNLM"/>
    </source>
</evidence>
<dbReference type="EMBL" id="LFQU01000033">
    <property type="protein sequence ID" value="KOO67588.1"/>
    <property type="molecule type" value="Genomic_DNA"/>
</dbReference>
<keyword evidence="1" id="KW-0175">Coiled coil</keyword>
<keyword evidence="4" id="KW-1185">Reference proteome</keyword>
<dbReference type="Proteomes" id="UP000036951">
    <property type="component" value="Unassembled WGS sequence"/>
</dbReference>
<evidence type="ECO:0000256" key="2">
    <source>
        <dbReference type="SAM" id="Phobius"/>
    </source>
</evidence>
<keyword evidence="2" id="KW-0812">Transmembrane</keyword>
<reference evidence="3 4" key="1">
    <citation type="submission" date="2015-06" db="EMBL/GenBank/DDBJ databases">
        <title>Prevotella sp. 109, sp. nov., a novel member of the family Prevotellaceae isolated from human faeces.</title>
        <authorList>
            <person name="Shkoporov A.N."/>
            <person name="Chaplin A.V."/>
            <person name="Kafarskaia L.I."/>
            <person name="Efimov B.A."/>
        </authorList>
    </citation>
    <scope>NUCLEOTIDE SEQUENCE [LARGE SCALE GENOMIC DNA]</scope>
    <source>
        <strain evidence="3 4">109</strain>
    </source>
</reference>
<keyword evidence="2" id="KW-1133">Transmembrane helix</keyword>
<feature type="coiled-coil region" evidence="1">
    <location>
        <begin position="330"/>
        <end position="396"/>
    </location>
</feature>
<dbReference type="InterPro" id="IPR011990">
    <property type="entry name" value="TPR-like_helical_dom_sf"/>
</dbReference>
<proteinExistence type="predicted"/>
<sequence length="503" mass="58620">LAIPMSTDSLKDIADYFDKHGDSNERMLAYYILGFAYQRSQDAPMALQYFHEAAAKADTTDSSCDFLTLHRTHVWSAEIFRSQFAFSDAFHENSLAFKYAMKAKDTLNAIITYEQKANIYKLKGNIDSVISIREKLYGLYSKYGYKRETAYSLGPLIDIYAKRGNISKAKHALDVYEKMSGRFDKYGNIKKGLEVHYAIKGYYYLSINDYDSARLCFDKCLRTTSNYPNDFGYSYEGLTELYKKLHRPDSVAKYSELTRQMSDTIYARMSTEHLQQMQAMYNYNRYRQNAEEAEKDALRTKYISIIIIMAIMAAAIGGALAVRTYIIRKRRARVNEIKEYERSISELKKARRELDILTENRQTRMESLIKEKEEEIERLQKEKAEYEKKKDIAARITPFADEPVVRILRRHAEKEHVMMSGEERKMLISLFDSYEEISRLKSVLSESEYELCLLVKLGFAPSQINMLTGRSLQDIANIRKRMYNRITGKDGSSRDLDRYIKSL</sequence>
<evidence type="ECO:0000313" key="3">
    <source>
        <dbReference type="EMBL" id="KOO67588.1"/>
    </source>
</evidence>
<feature type="transmembrane region" description="Helical" evidence="2">
    <location>
        <begin position="302"/>
        <end position="322"/>
    </location>
</feature>
<feature type="non-terminal residue" evidence="3">
    <location>
        <position position="1"/>
    </location>
</feature>
<organism evidence="3 4">
    <name type="scientific">Xylanibacter rarus</name>
    <dbReference type="NCBI Taxonomy" id="1676614"/>
    <lineage>
        <taxon>Bacteria</taxon>
        <taxon>Pseudomonadati</taxon>
        <taxon>Bacteroidota</taxon>
        <taxon>Bacteroidia</taxon>
        <taxon>Bacteroidales</taxon>
        <taxon>Prevotellaceae</taxon>
        <taxon>Xylanibacter</taxon>
    </lineage>
</organism>
<protein>
    <recommendedName>
        <fullName evidence="5">Tetratricopeptide repeat protein</fullName>
    </recommendedName>
</protein>
<keyword evidence="2" id="KW-0472">Membrane</keyword>
<evidence type="ECO:0000313" key="4">
    <source>
        <dbReference type="Proteomes" id="UP000036951"/>
    </source>
</evidence>
<gene>
    <name evidence="3" type="ORF">ACU52_12565</name>
</gene>
<dbReference type="AlphaFoldDB" id="A0A8E1QW11"/>
<evidence type="ECO:0000256" key="1">
    <source>
        <dbReference type="SAM" id="Coils"/>
    </source>
</evidence>
<dbReference type="RefSeq" id="WP_082335286.1">
    <property type="nucleotide sequence ID" value="NZ_LFQU01000033.1"/>
</dbReference>
<comment type="caution">
    <text evidence="3">The sequence shown here is derived from an EMBL/GenBank/DDBJ whole genome shotgun (WGS) entry which is preliminary data.</text>
</comment>
<accession>A0A8E1QW11</accession>
<dbReference type="SUPFAM" id="SSF48452">
    <property type="entry name" value="TPR-like"/>
    <property type="match status" value="2"/>
</dbReference>
<dbReference type="Gene3D" id="1.25.40.10">
    <property type="entry name" value="Tetratricopeptide repeat domain"/>
    <property type="match status" value="1"/>
</dbReference>